<gene>
    <name evidence="2" type="primary">Kcnh5</name>
    <name evidence="2" type="ORF">SNEC2469_LOCUS30134</name>
</gene>
<evidence type="ECO:0000313" key="2">
    <source>
        <dbReference type="EMBL" id="CAE7897834.1"/>
    </source>
</evidence>
<sequence length="141" mass="15434">DAVENAKEVCDFRYAEIEGDQGLGAPERKKLLTLPLTRTKELLSNMRHAEEIIAGVRETLHALCGQSQLKLADTRQVPPDFQPETLDSDSAPPPCPNGPPHPPVKVSATAPISVPTALPLKAQVRMDQVVLEALREDNKRK</sequence>
<feature type="non-terminal residue" evidence="2">
    <location>
        <position position="141"/>
    </location>
</feature>
<organism evidence="2 3">
    <name type="scientific">Symbiodinium necroappetens</name>
    <dbReference type="NCBI Taxonomy" id="1628268"/>
    <lineage>
        <taxon>Eukaryota</taxon>
        <taxon>Sar</taxon>
        <taxon>Alveolata</taxon>
        <taxon>Dinophyceae</taxon>
        <taxon>Suessiales</taxon>
        <taxon>Symbiodiniaceae</taxon>
        <taxon>Symbiodinium</taxon>
    </lineage>
</organism>
<feature type="compositionally biased region" description="Pro residues" evidence="1">
    <location>
        <begin position="91"/>
        <end position="103"/>
    </location>
</feature>
<dbReference type="AlphaFoldDB" id="A0A813BE93"/>
<feature type="region of interest" description="Disordered" evidence="1">
    <location>
        <begin position="71"/>
        <end position="108"/>
    </location>
</feature>
<evidence type="ECO:0000256" key="1">
    <source>
        <dbReference type="SAM" id="MobiDB-lite"/>
    </source>
</evidence>
<dbReference type="Proteomes" id="UP000601435">
    <property type="component" value="Unassembled WGS sequence"/>
</dbReference>
<comment type="caution">
    <text evidence="2">The sequence shown here is derived from an EMBL/GenBank/DDBJ whole genome shotgun (WGS) entry which is preliminary data.</text>
</comment>
<accession>A0A813BE93</accession>
<evidence type="ECO:0000313" key="3">
    <source>
        <dbReference type="Proteomes" id="UP000601435"/>
    </source>
</evidence>
<reference evidence="2" key="1">
    <citation type="submission" date="2021-02" db="EMBL/GenBank/DDBJ databases">
        <authorList>
            <person name="Dougan E. K."/>
            <person name="Rhodes N."/>
            <person name="Thang M."/>
            <person name="Chan C."/>
        </authorList>
    </citation>
    <scope>NUCLEOTIDE SEQUENCE</scope>
</reference>
<dbReference type="EMBL" id="CAJNJA010069453">
    <property type="protein sequence ID" value="CAE7897834.1"/>
    <property type="molecule type" value="Genomic_DNA"/>
</dbReference>
<keyword evidence="3" id="KW-1185">Reference proteome</keyword>
<dbReference type="OrthoDB" id="10469215at2759"/>
<proteinExistence type="predicted"/>
<name>A0A813BE93_9DINO</name>
<feature type="non-terminal residue" evidence="2">
    <location>
        <position position="1"/>
    </location>
</feature>
<protein>
    <submittedName>
        <fullName evidence="2">Kcnh5 protein</fullName>
    </submittedName>
</protein>